<dbReference type="OrthoDB" id="6146512at2759"/>
<organism evidence="1 2">
    <name type="scientific">Paramuricea clavata</name>
    <name type="common">Red gorgonian</name>
    <name type="synonym">Violescent sea-whip</name>
    <dbReference type="NCBI Taxonomy" id="317549"/>
    <lineage>
        <taxon>Eukaryota</taxon>
        <taxon>Metazoa</taxon>
        <taxon>Cnidaria</taxon>
        <taxon>Anthozoa</taxon>
        <taxon>Octocorallia</taxon>
        <taxon>Malacalcyonacea</taxon>
        <taxon>Plexauridae</taxon>
        <taxon>Paramuricea</taxon>
    </lineage>
</organism>
<evidence type="ECO:0000313" key="1">
    <source>
        <dbReference type="EMBL" id="CAB4042562.1"/>
    </source>
</evidence>
<accession>A0A7D9K7I7</accession>
<proteinExistence type="predicted"/>
<feature type="non-terminal residue" evidence="1">
    <location>
        <position position="93"/>
    </location>
</feature>
<evidence type="ECO:0000313" key="2">
    <source>
        <dbReference type="Proteomes" id="UP001152795"/>
    </source>
</evidence>
<protein>
    <submittedName>
        <fullName evidence="1">DNA polymerase</fullName>
    </submittedName>
</protein>
<sequence length="93" mass="10620">MALSRLTTERVLAQIERVIQSNHEFRLNDSVKVNLVHVEMPNGGTGTKRSEINLEKHLAKRGSIIRIQNKDDLCLARALVVSIAKIENDRRYK</sequence>
<dbReference type="AlphaFoldDB" id="A0A7D9K7I7"/>
<gene>
    <name evidence="1" type="ORF">PACLA_8A037910</name>
</gene>
<dbReference type="Proteomes" id="UP001152795">
    <property type="component" value="Unassembled WGS sequence"/>
</dbReference>
<keyword evidence="2" id="KW-1185">Reference proteome</keyword>
<dbReference type="EMBL" id="CACRXK020030381">
    <property type="protein sequence ID" value="CAB4042562.1"/>
    <property type="molecule type" value="Genomic_DNA"/>
</dbReference>
<reference evidence="1" key="1">
    <citation type="submission" date="2020-04" db="EMBL/GenBank/DDBJ databases">
        <authorList>
            <person name="Alioto T."/>
            <person name="Alioto T."/>
            <person name="Gomez Garrido J."/>
        </authorList>
    </citation>
    <scope>NUCLEOTIDE SEQUENCE</scope>
    <source>
        <strain evidence="1">A484AB</strain>
    </source>
</reference>
<comment type="caution">
    <text evidence="1">The sequence shown here is derived from an EMBL/GenBank/DDBJ whole genome shotgun (WGS) entry which is preliminary data.</text>
</comment>
<name>A0A7D9K7I7_PARCT</name>